<name>A0A4Y2E2B1_ARAVE</name>
<feature type="non-terminal residue" evidence="2">
    <location>
        <position position="1"/>
    </location>
</feature>
<dbReference type="Proteomes" id="UP000499080">
    <property type="component" value="Unassembled WGS sequence"/>
</dbReference>
<dbReference type="AlphaFoldDB" id="A0A4Y2E2B1"/>
<organism evidence="2 3">
    <name type="scientific">Araneus ventricosus</name>
    <name type="common">Orbweaver spider</name>
    <name type="synonym">Epeira ventricosa</name>
    <dbReference type="NCBI Taxonomy" id="182803"/>
    <lineage>
        <taxon>Eukaryota</taxon>
        <taxon>Metazoa</taxon>
        <taxon>Ecdysozoa</taxon>
        <taxon>Arthropoda</taxon>
        <taxon>Chelicerata</taxon>
        <taxon>Arachnida</taxon>
        <taxon>Araneae</taxon>
        <taxon>Araneomorphae</taxon>
        <taxon>Entelegynae</taxon>
        <taxon>Araneoidea</taxon>
        <taxon>Araneidae</taxon>
        <taxon>Araneus</taxon>
    </lineage>
</organism>
<feature type="compositionally biased region" description="Basic and acidic residues" evidence="1">
    <location>
        <begin position="1"/>
        <end position="14"/>
    </location>
</feature>
<evidence type="ECO:0000313" key="3">
    <source>
        <dbReference type="Proteomes" id="UP000499080"/>
    </source>
</evidence>
<dbReference type="EMBL" id="BGPR01091109">
    <property type="protein sequence ID" value="GBM22005.1"/>
    <property type="molecule type" value="Genomic_DNA"/>
</dbReference>
<evidence type="ECO:0000256" key="1">
    <source>
        <dbReference type="SAM" id="MobiDB-lite"/>
    </source>
</evidence>
<feature type="region of interest" description="Disordered" evidence="1">
    <location>
        <begin position="1"/>
        <end position="24"/>
    </location>
</feature>
<comment type="caution">
    <text evidence="2">The sequence shown here is derived from an EMBL/GenBank/DDBJ whole genome shotgun (WGS) entry which is preliminary data.</text>
</comment>
<protein>
    <submittedName>
        <fullName evidence="2">Uncharacterized protein</fullName>
    </submittedName>
</protein>
<keyword evidence="3" id="KW-1185">Reference proteome</keyword>
<gene>
    <name evidence="2" type="ORF">AVEN_107561_1</name>
</gene>
<reference evidence="2 3" key="1">
    <citation type="journal article" date="2019" name="Sci. Rep.">
        <title>Orb-weaving spider Araneus ventricosus genome elucidates the spidroin gene catalogue.</title>
        <authorList>
            <person name="Kono N."/>
            <person name="Nakamura H."/>
            <person name="Ohtoshi R."/>
            <person name="Moran D.A.P."/>
            <person name="Shinohara A."/>
            <person name="Yoshida Y."/>
            <person name="Fujiwara M."/>
            <person name="Mori M."/>
            <person name="Tomita M."/>
            <person name="Arakawa K."/>
        </authorList>
    </citation>
    <scope>NUCLEOTIDE SEQUENCE [LARGE SCALE GENOMIC DNA]</scope>
</reference>
<evidence type="ECO:0000313" key="2">
    <source>
        <dbReference type="EMBL" id="GBM22005.1"/>
    </source>
</evidence>
<accession>A0A4Y2E2B1</accession>
<proteinExistence type="predicted"/>
<sequence>VLKQHESYFKPRSNDEDEEWAESSSPGFRITLAEGRLAHGSGFSIRPHARGIYTKRRKLTEVT</sequence>